<reference evidence="10" key="1">
    <citation type="journal article" date="2023" name="Plant Biotechnol. J.">
        <title>Chromosome-level wild Hevea brasiliensis genome provides new tools for genomic-assisted breeding and valuable loci to elevate rubber yield.</title>
        <authorList>
            <person name="Cheng H."/>
            <person name="Song X."/>
            <person name="Hu Y."/>
            <person name="Wu T."/>
            <person name="Yang Q."/>
            <person name="An Z."/>
            <person name="Feng S."/>
            <person name="Deng Z."/>
            <person name="Wu W."/>
            <person name="Zeng X."/>
            <person name="Tu M."/>
            <person name="Wang X."/>
            <person name="Huang H."/>
        </authorList>
    </citation>
    <scope>NUCLEOTIDE SEQUENCE</scope>
    <source>
        <strain evidence="10">MT/VB/25A 57/8</strain>
    </source>
</reference>
<dbReference type="PANTHER" id="PTHR12802:SF140">
    <property type="entry name" value="SWI_SNF COMPLEX SUBUNIT SWI3A"/>
    <property type="match status" value="1"/>
</dbReference>
<evidence type="ECO:0000313" key="11">
    <source>
        <dbReference type="Proteomes" id="UP001174677"/>
    </source>
</evidence>
<sequence length="559" mass="62411">MEAKLHDPDPRPTRTGEPELDLYTIPSYSSWFSWDDIHETERAGLREFFDGSSITRTPKIYKEYRDFIINKYREDPSRRLTFTEIRKSLVGDVTLLHKVFQFLDKWGLINFGAISTRYDDLEREETGKFRVEDGPPNGVRVVAMPNSLKPLSVPQGAAGNADIDENGLKLPPLTSYSNVFGELRKQKGLLCGNCSESCDSGLYEYTKGCYVLCIKCFKDGSYGENKSKDDFKLIDNVDSSSTNEAVWTEAETLLLLESILKHGDDWDLVAQDVQTKTKLDCISKLIELPFGDLILSSAYRNGNLSVPGGDVNNSKQVPLSSSEHQDTVKDEDLMLDQTNVNEQNGDAVDEGPPLKRKRTTFLSDAGSSLMKQAALISTITGPDIAAAAAEAAFAALCDQTSCPREIFDGKDDFPTNGLWSPIVHSKPERAHQVEDSEIKERSTQSETQETSPGQNNIPLTLRLRTAIATALGAAAAHAKLLADKEDQEIENLVTTIIETQLRKLHYKINCFDNLELIMEKEYAELEDLKESLIEERIDVLQRAIAAGMPKWRDHTCVKS</sequence>
<dbReference type="CDD" id="cd00167">
    <property type="entry name" value="SANT"/>
    <property type="match status" value="1"/>
</dbReference>
<dbReference type="InterPro" id="IPR009057">
    <property type="entry name" value="Homeodomain-like_sf"/>
</dbReference>
<keyword evidence="11" id="KW-1185">Reference proteome</keyword>
<evidence type="ECO:0000313" key="10">
    <source>
        <dbReference type="EMBL" id="KAJ9163922.1"/>
    </source>
</evidence>
<proteinExistence type="predicted"/>
<evidence type="ECO:0008006" key="12">
    <source>
        <dbReference type="Google" id="ProtNLM"/>
    </source>
</evidence>
<feature type="compositionally biased region" description="Basic and acidic residues" evidence="6">
    <location>
        <begin position="425"/>
        <end position="443"/>
    </location>
</feature>
<evidence type="ECO:0000256" key="6">
    <source>
        <dbReference type="SAM" id="MobiDB-lite"/>
    </source>
</evidence>
<organism evidence="10 11">
    <name type="scientific">Hevea brasiliensis</name>
    <name type="common">Para rubber tree</name>
    <name type="synonym">Siphonia brasiliensis</name>
    <dbReference type="NCBI Taxonomy" id="3981"/>
    <lineage>
        <taxon>Eukaryota</taxon>
        <taxon>Viridiplantae</taxon>
        <taxon>Streptophyta</taxon>
        <taxon>Embryophyta</taxon>
        <taxon>Tracheophyta</taxon>
        <taxon>Spermatophyta</taxon>
        <taxon>Magnoliopsida</taxon>
        <taxon>eudicotyledons</taxon>
        <taxon>Gunneridae</taxon>
        <taxon>Pentapetalae</taxon>
        <taxon>rosids</taxon>
        <taxon>fabids</taxon>
        <taxon>Malpighiales</taxon>
        <taxon>Euphorbiaceae</taxon>
        <taxon>Crotonoideae</taxon>
        <taxon>Micrandreae</taxon>
        <taxon>Hevea</taxon>
    </lineage>
</organism>
<feature type="domain" description="Myb-like" evidence="7">
    <location>
        <begin position="239"/>
        <end position="281"/>
    </location>
</feature>
<evidence type="ECO:0000256" key="1">
    <source>
        <dbReference type="ARBA" id="ARBA00023015"/>
    </source>
</evidence>
<keyword evidence="2" id="KW-0238">DNA-binding</keyword>
<evidence type="ECO:0000256" key="4">
    <source>
        <dbReference type="ARBA" id="ARBA00023242"/>
    </source>
</evidence>
<dbReference type="EMBL" id="JARPOI010000013">
    <property type="protein sequence ID" value="KAJ9163922.1"/>
    <property type="molecule type" value="Genomic_DNA"/>
</dbReference>
<dbReference type="InterPro" id="IPR007526">
    <property type="entry name" value="SWIRM"/>
</dbReference>
<evidence type="ECO:0000256" key="2">
    <source>
        <dbReference type="ARBA" id="ARBA00023125"/>
    </source>
</evidence>
<evidence type="ECO:0000259" key="9">
    <source>
        <dbReference type="PROSITE" id="PS51293"/>
    </source>
</evidence>
<evidence type="ECO:0000256" key="3">
    <source>
        <dbReference type="ARBA" id="ARBA00023163"/>
    </source>
</evidence>
<keyword evidence="1" id="KW-0805">Transcription regulation</keyword>
<feature type="region of interest" description="Disordered" evidence="6">
    <location>
        <begin position="420"/>
        <end position="456"/>
    </location>
</feature>
<accession>A0ABQ9LD25</accession>
<dbReference type="InterPro" id="IPR036388">
    <property type="entry name" value="WH-like_DNA-bd_sf"/>
</dbReference>
<protein>
    <recommendedName>
        <fullName evidence="12">SWIRM domain-containing protein</fullName>
    </recommendedName>
</protein>
<comment type="caution">
    <text evidence="10">The sequence shown here is derived from an EMBL/GenBank/DDBJ whole genome shotgun (WGS) entry which is preliminary data.</text>
</comment>
<dbReference type="Pfam" id="PF16495">
    <property type="entry name" value="SWIRM-assoc_1"/>
    <property type="match status" value="1"/>
</dbReference>
<feature type="compositionally biased region" description="Polar residues" evidence="6">
    <location>
        <begin position="444"/>
        <end position="456"/>
    </location>
</feature>
<dbReference type="PROSITE" id="PS51293">
    <property type="entry name" value="SANT"/>
    <property type="match status" value="1"/>
</dbReference>
<feature type="domain" description="SWIRM" evidence="8">
    <location>
        <begin position="23"/>
        <end position="120"/>
    </location>
</feature>
<gene>
    <name evidence="10" type="ORF">P3X46_023544</name>
</gene>
<dbReference type="Pfam" id="PF04433">
    <property type="entry name" value="SWIRM"/>
    <property type="match status" value="1"/>
</dbReference>
<dbReference type="Pfam" id="PF00249">
    <property type="entry name" value="Myb_DNA-binding"/>
    <property type="match status" value="1"/>
</dbReference>
<dbReference type="Proteomes" id="UP001174677">
    <property type="component" value="Chromosome 13"/>
</dbReference>
<dbReference type="InterPro" id="IPR017884">
    <property type="entry name" value="SANT_dom"/>
</dbReference>
<feature type="coiled-coil region" evidence="5">
    <location>
        <begin position="511"/>
        <end position="542"/>
    </location>
</feature>
<dbReference type="InterPro" id="IPR032451">
    <property type="entry name" value="SMARCC_C"/>
</dbReference>
<dbReference type="SUPFAM" id="SSF46689">
    <property type="entry name" value="Homeodomain-like"/>
    <property type="match status" value="2"/>
</dbReference>
<feature type="domain" description="SANT" evidence="9">
    <location>
        <begin position="246"/>
        <end position="293"/>
    </location>
</feature>
<dbReference type="SMART" id="SM00717">
    <property type="entry name" value="SANT"/>
    <property type="match status" value="1"/>
</dbReference>
<keyword evidence="5" id="KW-0175">Coiled coil</keyword>
<evidence type="ECO:0000256" key="5">
    <source>
        <dbReference type="SAM" id="Coils"/>
    </source>
</evidence>
<name>A0ABQ9LD25_HEVBR</name>
<dbReference type="PROSITE" id="PS50090">
    <property type="entry name" value="MYB_LIKE"/>
    <property type="match status" value="1"/>
</dbReference>
<dbReference type="PANTHER" id="PTHR12802">
    <property type="entry name" value="SWI/SNF COMPLEX-RELATED"/>
    <property type="match status" value="1"/>
</dbReference>
<evidence type="ECO:0000259" key="8">
    <source>
        <dbReference type="PROSITE" id="PS50934"/>
    </source>
</evidence>
<keyword evidence="4" id="KW-0539">Nucleus</keyword>
<dbReference type="Gene3D" id="1.10.10.60">
    <property type="entry name" value="Homeodomain-like"/>
    <property type="match status" value="1"/>
</dbReference>
<dbReference type="PROSITE" id="PS50934">
    <property type="entry name" value="SWIRM"/>
    <property type="match status" value="1"/>
</dbReference>
<dbReference type="Gene3D" id="1.10.10.10">
    <property type="entry name" value="Winged helix-like DNA-binding domain superfamily/Winged helix DNA-binding domain"/>
    <property type="match status" value="1"/>
</dbReference>
<evidence type="ECO:0000259" key="7">
    <source>
        <dbReference type="PROSITE" id="PS50090"/>
    </source>
</evidence>
<keyword evidence="3" id="KW-0804">Transcription</keyword>
<dbReference type="InterPro" id="IPR001005">
    <property type="entry name" value="SANT/Myb"/>
</dbReference>